<accession>A0A368RM51</accession>
<dbReference type="STRING" id="4555.A0A368RM51"/>
<dbReference type="PROSITE" id="PS00028">
    <property type="entry name" value="ZINC_FINGER_C2H2_1"/>
    <property type="match status" value="1"/>
</dbReference>
<dbReference type="InterPro" id="IPR036236">
    <property type="entry name" value="Znf_C2H2_sf"/>
</dbReference>
<reference evidence="2" key="1">
    <citation type="journal article" date="2012" name="Nat. Biotechnol.">
        <title>Reference genome sequence of the model plant Setaria.</title>
        <authorList>
            <person name="Bennetzen J.L."/>
            <person name="Schmutz J."/>
            <person name="Wang H."/>
            <person name="Percifield R."/>
            <person name="Hawkins J."/>
            <person name="Pontaroli A.C."/>
            <person name="Estep M."/>
            <person name="Feng L."/>
            <person name="Vaughn J.N."/>
            <person name="Grimwood J."/>
            <person name="Jenkins J."/>
            <person name="Barry K."/>
            <person name="Lindquist E."/>
            <person name="Hellsten U."/>
            <person name="Deshpande S."/>
            <person name="Wang X."/>
            <person name="Wu X."/>
            <person name="Mitros T."/>
            <person name="Triplett J."/>
            <person name="Yang X."/>
            <person name="Ye C.Y."/>
            <person name="Mauro-Herrera M."/>
            <person name="Wang L."/>
            <person name="Li P."/>
            <person name="Sharma M."/>
            <person name="Sharma R."/>
            <person name="Ronald P.C."/>
            <person name="Panaud O."/>
            <person name="Kellogg E.A."/>
            <person name="Brutnell T.P."/>
            <person name="Doust A.N."/>
            <person name="Tuskan G.A."/>
            <person name="Rokhsar D."/>
            <person name="Devos K.M."/>
        </authorList>
    </citation>
    <scope>NUCLEOTIDE SEQUENCE [LARGE SCALE GENOMIC DNA]</scope>
    <source>
        <strain evidence="2">Yugu1</strain>
    </source>
</reference>
<feature type="domain" description="C2H2-type" evidence="1">
    <location>
        <begin position="316"/>
        <end position="338"/>
    </location>
</feature>
<evidence type="ECO:0000259" key="1">
    <source>
        <dbReference type="PROSITE" id="PS00028"/>
    </source>
</evidence>
<organism evidence="2">
    <name type="scientific">Setaria italica</name>
    <name type="common">Foxtail millet</name>
    <name type="synonym">Panicum italicum</name>
    <dbReference type="NCBI Taxonomy" id="4555"/>
    <lineage>
        <taxon>Eukaryota</taxon>
        <taxon>Viridiplantae</taxon>
        <taxon>Streptophyta</taxon>
        <taxon>Embryophyta</taxon>
        <taxon>Tracheophyta</taxon>
        <taxon>Spermatophyta</taxon>
        <taxon>Magnoliopsida</taxon>
        <taxon>Liliopsida</taxon>
        <taxon>Poales</taxon>
        <taxon>Poaceae</taxon>
        <taxon>PACMAD clade</taxon>
        <taxon>Panicoideae</taxon>
        <taxon>Panicodae</taxon>
        <taxon>Paniceae</taxon>
        <taxon>Cenchrinae</taxon>
        <taxon>Setaria</taxon>
    </lineage>
</organism>
<dbReference type="Pfam" id="PF12874">
    <property type="entry name" value="zf-met"/>
    <property type="match status" value="3"/>
</dbReference>
<dbReference type="SMART" id="SM00451">
    <property type="entry name" value="ZnF_U1"/>
    <property type="match status" value="3"/>
</dbReference>
<dbReference type="OrthoDB" id="434647at2759"/>
<dbReference type="InterPro" id="IPR003604">
    <property type="entry name" value="Matrin/U1-like-C_Znf_C2H2"/>
</dbReference>
<dbReference type="GO" id="GO:0003676">
    <property type="term" value="F:nucleic acid binding"/>
    <property type="evidence" value="ECO:0007669"/>
    <property type="project" value="InterPro"/>
</dbReference>
<evidence type="ECO:0000313" key="2">
    <source>
        <dbReference type="EMBL" id="RCV31275.1"/>
    </source>
</evidence>
<dbReference type="PANTHER" id="PTHR47487:SF4">
    <property type="entry name" value="OS08G0441900 PROTEIN"/>
    <property type="match status" value="1"/>
</dbReference>
<dbReference type="PANTHER" id="PTHR47487">
    <property type="entry name" value="OS06G0651300 PROTEIN-RELATED"/>
    <property type="match status" value="1"/>
</dbReference>
<dbReference type="EMBL" id="CM003533">
    <property type="protein sequence ID" value="RCV31275.1"/>
    <property type="molecule type" value="Genomic_DNA"/>
</dbReference>
<dbReference type="SUPFAM" id="SSF57667">
    <property type="entry name" value="beta-beta-alpha zinc fingers"/>
    <property type="match status" value="3"/>
</dbReference>
<dbReference type="SMART" id="SM00355">
    <property type="entry name" value="ZnF_C2H2"/>
    <property type="match status" value="3"/>
</dbReference>
<dbReference type="Gene3D" id="3.30.160.60">
    <property type="entry name" value="Classic Zinc Finger"/>
    <property type="match status" value="3"/>
</dbReference>
<dbReference type="AlphaFoldDB" id="A0A368RM51"/>
<name>A0A368RM51_SETIT</name>
<reference evidence="2" key="2">
    <citation type="submission" date="2015-07" db="EMBL/GenBank/DDBJ databases">
        <authorList>
            <person name="Noorani M."/>
        </authorList>
    </citation>
    <scope>NUCLEOTIDE SEQUENCE</scope>
    <source>
        <strain evidence="2">Yugu1</strain>
    </source>
</reference>
<proteinExistence type="predicted"/>
<protein>
    <recommendedName>
        <fullName evidence="1">C2H2-type domain-containing protein</fullName>
    </recommendedName>
</protein>
<dbReference type="GO" id="GO:0008270">
    <property type="term" value="F:zinc ion binding"/>
    <property type="evidence" value="ECO:0007669"/>
    <property type="project" value="InterPro"/>
</dbReference>
<gene>
    <name evidence="2" type="ORF">SETIT_6G163800v2</name>
</gene>
<dbReference type="InterPro" id="IPR013087">
    <property type="entry name" value="Znf_C2H2_type"/>
</dbReference>
<sequence>MEIARRAAATDCLDDAYLLPDHSPSHGRMSVDALRREFVKESILQEIILAELAERRELEPEVRRELGLEHAGPLSLGTRPGLQLTASSHHDTSPVRQGAQLHLHMPVLPEPCLVEGVMTPGGVLVPRVSVKDRIDEWYRTPWNKGFADEDMLIDWQARLPKKTFSGVKRKRTAETSTSNKKRSSEKWICSLCHVNTYSEVSFEEHCAGYRHQSNLAEFEWTKEAAGAKRISTAEASIGMQHNPTAWNCSICQVKCLGELDLNNHLKGRRHQENAEVLWGESKESEGKSGFKEVELYEKKEVQLVNMDQRPTSRWNCSICKANCTSESDLESHLRGRRHEQTVKAQSIQGTRRPARQSASHLGGKNLQAVLSAYNWDAVANIVAKDDVAI</sequence>